<name>A0A0F9IL02_9ZZZZ</name>
<comment type="caution">
    <text evidence="1">The sequence shown here is derived from an EMBL/GenBank/DDBJ whole genome shotgun (WGS) entry which is preliminary data.</text>
</comment>
<dbReference type="AlphaFoldDB" id="A0A0F9IL02"/>
<gene>
    <name evidence="1" type="ORF">LCGC14_1566110</name>
</gene>
<organism evidence="1">
    <name type="scientific">marine sediment metagenome</name>
    <dbReference type="NCBI Taxonomy" id="412755"/>
    <lineage>
        <taxon>unclassified sequences</taxon>
        <taxon>metagenomes</taxon>
        <taxon>ecological metagenomes</taxon>
    </lineage>
</organism>
<accession>A0A0F9IL02</accession>
<evidence type="ECO:0008006" key="2">
    <source>
        <dbReference type="Google" id="ProtNLM"/>
    </source>
</evidence>
<proteinExistence type="predicted"/>
<sequence>MVAKSGIILTVNRHHRKTLAAVFDEPVSGNIEWRRIEALFKAAGCETIEGSGSRITIVHKGQKAAFHRPHPGKDALRYQIRAARDFLKLIGVTP</sequence>
<evidence type="ECO:0000313" key="1">
    <source>
        <dbReference type="EMBL" id="KKM30524.1"/>
    </source>
</evidence>
<dbReference type="EMBL" id="LAZR01012154">
    <property type="protein sequence ID" value="KKM30524.1"/>
    <property type="molecule type" value="Genomic_DNA"/>
</dbReference>
<protein>
    <recommendedName>
        <fullName evidence="2">HicA protein</fullName>
    </recommendedName>
</protein>
<dbReference type="Pfam" id="PF07927">
    <property type="entry name" value="HicA_toxin"/>
    <property type="match status" value="1"/>
</dbReference>
<dbReference type="GO" id="GO:0003729">
    <property type="term" value="F:mRNA binding"/>
    <property type="evidence" value="ECO:0007669"/>
    <property type="project" value="InterPro"/>
</dbReference>
<dbReference type="InterPro" id="IPR012933">
    <property type="entry name" value="HicA_mRNA_interferase"/>
</dbReference>
<reference evidence="1" key="1">
    <citation type="journal article" date="2015" name="Nature">
        <title>Complex archaea that bridge the gap between prokaryotes and eukaryotes.</title>
        <authorList>
            <person name="Spang A."/>
            <person name="Saw J.H."/>
            <person name="Jorgensen S.L."/>
            <person name="Zaremba-Niedzwiedzka K."/>
            <person name="Martijn J."/>
            <person name="Lind A.E."/>
            <person name="van Eijk R."/>
            <person name="Schleper C."/>
            <person name="Guy L."/>
            <person name="Ettema T.J."/>
        </authorList>
    </citation>
    <scope>NUCLEOTIDE SEQUENCE</scope>
</reference>